<dbReference type="EC" id="5.6.2.4" evidence="7"/>
<sequence>MQMAPFQIFKSSAGSGKTYTLTTAYLKLALEHPLAFRQVLAVTFTNKATQEMKERIIQELKRIKEGVDPDQQMDRDLLEKWQLSPQELSQRASGVLRAILHDYSAFSVSTIDSFFQRVIRAFAREIDLQAKFDIEMDQEAVMSRLVDRLMLRAAEDPALHRWMVNFSIAKITEGKSWDIRKPIHDLGKKIFEEDFKVVQQEVRAFLAAPENMQQFRKHLYQQKKLLGDQAREMKEKAGQIRERHGLVWEDFAGGSMSFARLFDKLGDPRKPIPTLTDAQKKKIGNPESWATKSSKMKAAIHAAYQEGLGDMLAEIESLEKTWTTLEVIYKNLYVFGLFGYLLEELEGLKAEENVLLISETNDFLRSITAGNEAPFIYEKVGNQFHHFLLDEFQDTSGFQWASFRPLLINSLAMGKSNLIVGDVKQSIYRWRGGEMRLLMEQVEQDAGHFGVAVRQLATNYRSLPQLVYFNNSLFRQMSGILADHLSATPDPAPGGIIREAYAEISQQVAPHQERRGITGKVKLDFILPETDRSYAEVALEMLPGQVAQLLARGYRLQDIAILVRKNGQAAAVVDAFMLHGEQDPYQKYEVLSDEALYLNRSAVIKCLLAALKVVNDPDDKLAASSIWIHWARVWDRDIQAELFQHGYLPGSIQQLSNKFTQQLPEFRRLALMDLLEAIIDLLGFNEDVPEKAYLSGLKEAFYDFGDKNRADLGNFLDWWEQQGHRRTVKLPEEHDAIRILTIHKAKGLQFKVVLLPFLDWKLFDTTKDNVVWTAYDWEENGQRVNIPLTIRNDLMKSAFSPIFLKESLLHHLDNLNMLYVAFTRAEEVIWGMAPFRESKGNGTLKTVADLLLQAVSFPSPVQLELDLCSHFDREKLVFDMGDWHQSERMAESLEGDQPMAWKYRPWVRNLQVRDLFGSFEGSGLFRKRDFGLLVHSLIERSRSREDFMLELDSLYYEGGIDAGEKDSLAAQFDELCRLEKFSSWFDGSNTVYTEQGILLPGGESKRPDRLVYLGDRIEVVDFKTGREQKTHHKQVRGYVDLVRQMERDLVVEGYLCYLESGLISKVN</sequence>
<evidence type="ECO:0000256" key="7">
    <source>
        <dbReference type="ARBA" id="ARBA00034808"/>
    </source>
</evidence>
<evidence type="ECO:0000256" key="4">
    <source>
        <dbReference type="ARBA" id="ARBA00022840"/>
    </source>
</evidence>
<evidence type="ECO:0000256" key="9">
    <source>
        <dbReference type="PROSITE-ProRule" id="PRU00560"/>
    </source>
</evidence>
<dbReference type="InterPro" id="IPR000212">
    <property type="entry name" value="DNA_helicase_UvrD/REP"/>
</dbReference>
<feature type="domain" description="UvrD-like helicase C-terminal" evidence="11">
    <location>
        <begin position="464"/>
        <end position="747"/>
    </location>
</feature>
<dbReference type="AlphaFoldDB" id="A0A1M7QS22"/>
<accession>A0A1M7QS22</accession>
<dbReference type="PROSITE" id="PS51198">
    <property type="entry name" value="UVRD_HELICASE_ATP_BIND"/>
    <property type="match status" value="1"/>
</dbReference>
<evidence type="ECO:0000313" key="12">
    <source>
        <dbReference type="EMBL" id="SHN34476.1"/>
    </source>
</evidence>
<dbReference type="GO" id="GO:0016887">
    <property type="term" value="F:ATP hydrolysis activity"/>
    <property type="evidence" value="ECO:0007669"/>
    <property type="project" value="RHEA"/>
</dbReference>
<keyword evidence="1 9" id="KW-0547">Nucleotide-binding</keyword>
<keyword evidence="4 9" id="KW-0067">ATP-binding</keyword>
<evidence type="ECO:0000256" key="8">
    <source>
        <dbReference type="ARBA" id="ARBA00048988"/>
    </source>
</evidence>
<keyword evidence="2 9" id="KW-0378">Hydrolase</keyword>
<evidence type="ECO:0000256" key="6">
    <source>
        <dbReference type="ARBA" id="ARBA00034617"/>
    </source>
</evidence>
<evidence type="ECO:0000259" key="10">
    <source>
        <dbReference type="PROSITE" id="PS51198"/>
    </source>
</evidence>
<dbReference type="GO" id="GO:0005524">
    <property type="term" value="F:ATP binding"/>
    <property type="evidence" value="ECO:0007669"/>
    <property type="project" value="UniProtKB-UniRule"/>
</dbReference>
<keyword evidence="3 9" id="KW-0347">Helicase</keyword>
<dbReference type="InterPro" id="IPR027417">
    <property type="entry name" value="P-loop_NTPase"/>
</dbReference>
<keyword evidence="12" id="KW-0540">Nuclease</keyword>
<gene>
    <name evidence="12" type="ORF">SAMN04488057_12319</name>
</gene>
<feature type="binding site" evidence="9">
    <location>
        <begin position="11"/>
        <end position="18"/>
    </location>
    <ligand>
        <name>ATP</name>
        <dbReference type="ChEBI" id="CHEBI:30616"/>
    </ligand>
</feature>
<organism evidence="12 13">
    <name type="scientific">Cyclobacterium lianum</name>
    <dbReference type="NCBI Taxonomy" id="388280"/>
    <lineage>
        <taxon>Bacteria</taxon>
        <taxon>Pseudomonadati</taxon>
        <taxon>Bacteroidota</taxon>
        <taxon>Cytophagia</taxon>
        <taxon>Cytophagales</taxon>
        <taxon>Cyclobacteriaceae</taxon>
        <taxon>Cyclobacterium</taxon>
    </lineage>
</organism>
<dbReference type="GO" id="GO:0043138">
    <property type="term" value="F:3'-5' DNA helicase activity"/>
    <property type="evidence" value="ECO:0007669"/>
    <property type="project" value="UniProtKB-EC"/>
</dbReference>
<dbReference type="PANTHER" id="PTHR11070">
    <property type="entry name" value="UVRD / RECB / PCRA DNA HELICASE FAMILY MEMBER"/>
    <property type="match status" value="1"/>
</dbReference>
<proteinExistence type="predicted"/>
<evidence type="ECO:0000256" key="1">
    <source>
        <dbReference type="ARBA" id="ARBA00022741"/>
    </source>
</evidence>
<evidence type="ECO:0000259" key="11">
    <source>
        <dbReference type="PROSITE" id="PS51217"/>
    </source>
</evidence>
<dbReference type="Pfam" id="PF00580">
    <property type="entry name" value="UvrD-helicase"/>
    <property type="match status" value="1"/>
</dbReference>
<evidence type="ECO:0000313" key="13">
    <source>
        <dbReference type="Proteomes" id="UP000184513"/>
    </source>
</evidence>
<keyword evidence="12" id="KW-0269">Exonuclease</keyword>
<dbReference type="GO" id="GO:0005829">
    <property type="term" value="C:cytosol"/>
    <property type="evidence" value="ECO:0007669"/>
    <property type="project" value="TreeGrafter"/>
</dbReference>
<evidence type="ECO:0000256" key="5">
    <source>
        <dbReference type="ARBA" id="ARBA00023235"/>
    </source>
</evidence>
<dbReference type="GO" id="GO:0000725">
    <property type="term" value="P:recombinational repair"/>
    <property type="evidence" value="ECO:0007669"/>
    <property type="project" value="TreeGrafter"/>
</dbReference>
<dbReference type="GO" id="GO:0003677">
    <property type="term" value="F:DNA binding"/>
    <property type="evidence" value="ECO:0007669"/>
    <property type="project" value="InterPro"/>
</dbReference>
<dbReference type="Gene3D" id="1.10.3170.10">
    <property type="entry name" value="Recbcd, chain B, domain 2"/>
    <property type="match status" value="1"/>
</dbReference>
<protein>
    <recommendedName>
        <fullName evidence="7">DNA 3'-5' helicase</fullName>
        <ecNumber evidence="7">5.6.2.4</ecNumber>
    </recommendedName>
</protein>
<dbReference type="Proteomes" id="UP000184513">
    <property type="component" value="Unassembled WGS sequence"/>
</dbReference>
<dbReference type="EMBL" id="FRCY01000023">
    <property type="protein sequence ID" value="SHN34476.1"/>
    <property type="molecule type" value="Genomic_DNA"/>
</dbReference>
<evidence type="ECO:0000256" key="3">
    <source>
        <dbReference type="ARBA" id="ARBA00022806"/>
    </source>
</evidence>
<comment type="catalytic activity">
    <reaction evidence="6">
        <text>Couples ATP hydrolysis with the unwinding of duplex DNA by translocating in the 3'-5' direction.</text>
        <dbReference type="EC" id="5.6.2.4"/>
    </reaction>
</comment>
<reference evidence="12 13" key="1">
    <citation type="submission" date="2016-11" db="EMBL/GenBank/DDBJ databases">
        <authorList>
            <person name="Jaros S."/>
            <person name="Januszkiewicz K."/>
            <person name="Wedrychowicz H."/>
        </authorList>
    </citation>
    <scope>NUCLEOTIDE SEQUENCE [LARGE SCALE GENOMIC DNA]</scope>
    <source>
        <strain evidence="12 13">CGMCC 1.6102</strain>
    </source>
</reference>
<dbReference type="PROSITE" id="PS51217">
    <property type="entry name" value="UVRD_HELICASE_CTER"/>
    <property type="match status" value="1"/>
</dbReference>
<evidence type="ECO:0000256" key="2">
    <source>
        <dbReference type="ARBA" id="ARBA00022801"/>
    </source>
</evidence>
<dbReference type="InterPro" id="IPR014016">
    <property type="entry name" value="UvrD-like_ATP-bd"/>
</dbReference>
<keyword evidence="5" id="KW-0413">Isomerase</keyword>
<name>A0A1M7QS22_9BACT</name>
<dbReference type="STRING" id="388280.SAMN04488057_12319"/>
<dbReference type="PANTHER" id="PTHR11070:SF67">
    <property type="entry name" value="DNA 3'-5' HELICASE"/>
    <property type="match status" value="1"/>
</dbReference>
<keyword evidence="13" id="KW-1185">Reference proteome</keyword>
<dbReference type="InterPro" id="IPR014017">
    <property type="entry name" value="DNA_helicase_UvrD-like_C"/>
</dbReference>
<dbReference type="Gene3D" id="3.40.50.300">
    <property type="entry name" value="P-loop containing nucleotide triphosphate hydrolases"/>
    <property type="match status" value="3"/>
</dbReference>
<dbReference type="GO" id="GO:0004527">
    <property type="term" value="F:exonuclease activity"/>
    <property type="evidence" value="ECO:0007669"/>
    <property type="project" value="UniProtKB-KW"/>
</dbReference>
<dbReference type="SUPFAM" id="SSF52540">
    <property type="entry name" value="P-loop containing nucleoside triphosphate hydrolases"/>
    <property type="match status" value="1"/>
</dbReference>
<comment type="catalytic activity">
    <reaction evidence="8">
        <text>ATP + H2O = ADP + phosphate + H(+)</text>
        <dbReference type="Rhea" id="RHEA:13065"/>
        <dbReference type="ChEBI" id="CHEBI:15377"/>
        <dbReference type="ChEBI" id="CHEBI:15378"/>
        <dbReference type="ChEBI" id="CHEBI:30616"/>
        <dbReference type="ChEBI" id="CHEBI:43474"/>
        <dbReference type="ChEBI" id="CHEBI:456216"/>
        <dbReference type="EC" id="5.6.2.4"/>
    </reaction>
</comment>
<feature type="domain" description="UvrD-like helicase ATP-binding" evidence="10">
    <location>
        <begin position="1"/>
        <end position="463"/>
    </location>
</feature>